<proteinExistence type="predicted"/>
<evidence type="ECO:0008006" key="3">
    <source>
        <dbReference type="Google" id="ProtNLM"/>
    </source>
</evidence>
<accession>A0A5E6XCP3</accession>
<dbReference type="EMBL" id="CABVGY010000040">
    <property type="protein sequence ID" value="VVN37971.1"/>
    <property type="molecule type" value="Genomic_DNA"/>
</dbReference>
<evidence type="ECO:0000313" key="1">
    <source>
        <dbReference type="EMBL" id="VVN37971.1"/>
    </source>
</evidence>
<dbReference type="OrthoDB" id="7032178at2"/>
<organism evidence="1 2">
    <name type="scientific">Pseudomonas fluorescens</name>
    <dbReference type="NCBI Taxonomy" id="294"/>
    <lineage>
        <taxon>Bacteria</taxon>
        <taxon>Pseudomonadati</taxon>
        <taxon>Pseudomonadota</taxon>
        <taxon>Gammaproteobacteria</taxon>
        <taxon>Pseudomonadales</taxon>
        <taxon>Pseudomonadaceae</taxon>
        <taxon>Pseudomonas</taxon>
    </lineage>
</organism>
<sequence length="176" mass="19720">MSEDEIRGRNLIVRGDFSDGWDDVWKRVGEQGYVARFEETGIGYYVMMNQSSVIKQTFDTACLSSAQLTKAQYRLSFKYENSGDGTNSKVIIRTASGVEKEIDLSGKPPEQPQADWNYFEPYPLDVVEDDRSIDIEPHGSALGGGAGLRLTDFDVQLHLGPLVLKSVMLDERSYEP</sequence>
<protein>
    <recommendedName>
        <fullName evidence="3">CBM-cenC domain-containing protein</fullName>
    </recommendedName>
</protein>
<gene>
    <name evidence="1" type="ORF">PS659_05266</name>
</gene>
<evidence type="ECO:0000313" key="2">
    <source>
        <dbReference type="Proteomes" id="UP000326729"/>
    </source>
</evidence>
<dbReference type="RefSeq" id="WP_150718756.1">
    <property type="nucleotide sequence ID" value="NZ_CABVGY010000040.1"/>
</dbReference>
<reference evidence="1 2" key="1">
    <citation type="submission" date="2019-09" db="EMBL/GenBank/DDBJ databases">
        <authorList>
            <person name="Chandra G."/>
            <person name="Truman W A."/>
        </authorList>
    </citation>
    <scope>NUCLEOTIDE SEQUENCE [LARGE SCALE GENOMIC DNA]</scope>
    <source>
        <strain evidence="1">PS659</strain>
    </source>
</reference>
<dbReference type="Proteomes" id="UP000326729">
    <property type="component" value="Unassembled WGS sequence"/>
</dbReference>
<name>A0A5E6XCP3_PSEFL</name>
<dbReference type="AlphaFoldDB" id="A0A5E6XCP3"/>